<reference evidence="4" key="1">
    <citation type="journal article" date="2015" name="Nat. Genet.">
        <title>The genome and transcriptome of the zoonotic hookworm Ancylostoma ceylanicum identify infection-specific gene families.</title>
        <authorList>
            <person name="Schwarz E.M."/>
            <person name="Hu Y."/>
            <person name="Antoshechkin I."/>
            <person name="Miller M.M."/>
            <person name="Sternberg P.W."/>
            <person name="Aroian R.V."/>
        </authorList>
    </citation>
    <scope>NUCLEOTIDE SEQUENCE</scope>
    <source>
        <strain evidence="4">HY135</strain>
    </source>
</reference>
<dbReference type="STRING" id="53326.A0A016RY04"/>
<feature type="domain" description="SCP" evidence="2">
    <location>
        <begin position="70"/>
        <end position="217"/>
    </location>
</feature>
<proteinExistence type="predicted"/>
<dbReference type="AlphaFoldDB" id="A0A016RY04"/>
<evidence type="ECO:0000313" key="4">
    <source>
        <dbReference type="Proteomes" id="UP000024635"/>
    </source>
</evidence>
<sequence length="265" mass="29617">MTAHYFAAFVVSLVPLVSSQGQNFMCFCWKDCIIAYPSKWATTENSSFSAICPNSPFDKEIIEETVIGHFNDMRYRLLKGLQLNGPWQGKDKWTSETQGYGKKLPKGKTMNELVWSCDFEKEAKAALNPKCTNDQPKAPNGKTGLFYKMDIDWDVPEITSAAWAWMEEIEKSAVRDNAISNKAVTFKDAALRQYLNLMRPSITKIGCAEVLCKEKGVNKYRAFCLTDQAPLKDNEVVYEAGKGGCDKGETCPKGLTCKKGLCAKP</sequence>
<organism evidence="3 4">
    <name type="scientific">Ancylostoma ceylanicum</name>
    <dbReference type="NCBI Taxonomy" id="53326"/>
    <lineage>
        <taxon>Eukaryota</taxon>
        <taxon>Metazoa</taxon>
        <taxon>Ecdysozoa</taxon>
        <taxon>Nematoda</taxon>
        <taxon>Chromadorea</taxon>
        <taxon>Rhabditida</taxon>
        <taxon>Rhabditina</taxon>
        <taxon>Rhabditomorpha</taxon>
        <taxon>Strongyloidea</taxon>
        <taxon>Ancylostomatidae</taxon>
        <taxon>Ancylostomatinae</taxon>
        <taxon>Ancylostoma</taxon>
    </lineage>
</organism>
<protein>
    <recommendedName>
        <fullName evidence="2">SCP domain-containing protein</fullName>
    </recommendedName>
</protein>
<dbReference type="InterPro" id="IPR035940">
    <property type="entry name" value="CAP_sf"/>
</dbReference>
<evidence type="ECO:0000259" key="2">
    <source>
        <dbReference type="Pfam" id="PF00188"/>
    </source>
</evidence>
<dbReference type="EMBL" id="JARK01001682">
    <property type="protein sequence ID" value="EYB82957.1"/>
    <property type="molecule type" value="Genomic_DNA"/>
</dbReference>
<dbReference type="OrthoDB" id="5811015at2759"/>
<dbReference type="Proteomes" id="UP000024635">
    <property type="component" value="Unassembled WGS sequence"/>
</dbReference>
<evidence type="ECO:0000256" key="1">
    <source>
        <dbReference type="SAM" id="SignalP"/>
    </source>
</evidence>
<dbReference type="Gene3D" id="3.40.33.10">
    <property type="entry name" value="CAP"/>
    <property type="match status" value="1"/>
</dbReference>
<feature type="signal peptide" evidence="1">
    <location>
        <begin position="1"/>
        <end position="19"/>
    </location>
</feature>
<keyword evidence="1" id="KW-0732">Signal</keyword>
<gene>
    <name evidence="3" type="primary">Acey_s0346.g3142</name>
    <name evidence="3" type="synonym">ASP-s0346.g3142</name>
    <name evidence="3" type="ORF">Y032_0346g3142</name>
</gene>
<dbReference type="InterPro" id="IPR014044">
    <property type="entry name" value="CAP_dom"/>
</dbReference>
<dbReference type="SUPFAM" id="SSF55797">
    <property type="entry name" value="PR-1-like"/>
    <property type="match status" value="1"/>
</dbReference>
<feature type="chain" id="PRO_5001485914" description="SCP domain-containing protein" evidence="1">
    <location>
        <begin position="20"/>
        <end position="265"/>
    </location>
</feature>
<comment type="caution">
    <text evidence="3">The sequence shown here is derived from an EMBL/GenBank/DDBJ whole genome shotgun (WGS) entry which is preliminary data.</text>
</comment>
<name>A0A016RY04_9BILA</name>
<dbReference type="Pfam" id="PF00188">
    <property type="entry name" value="CAP"/>
    <property type="match status" value="1"/>
</dbReference>
<keyword evidence="4" id="KW-1185">Reference proteome</keyword>
<evidence type="ECO:0000313" key="3">
    <source>
        <dbReference type="EMBL" id="EYB82957.1"/>
    </source>
</evidence>
<accession>A0A016RY04</accession>